<accession>A0A917MA42</accession>
<dbReference type="SMART" id="SM00345">
    <property type="entry name" value="HTH_GNTR"/>
    <property type="match status" value="1"/>
</dbReference>
<dbReference type="InterPro" id="IPR046335">
    <property type="entry name" value="LacI/GalR-like_sensor"/>
</dbReference>
<organism evidence="5 6">
    <name type="scientific">Paenibacillus radicis</name>
    <name type="common">ex Gao et al. 2016</name>
    <dbReference type="NCBI Taxonomy" id="1737354"/>
    <lineage>
        <taxon>Bacteria</taxon>
        <taxon>Bacillati</taxon>
        <taxon>Bacillota</taxon>
        <taxon>Bacilli</taxon>
        <taxon>Bacillales</taxon>
        <taxon>Paenibacillaceae</taxon>
        <taxon>Paenibacillus</taxon>
    </lineage>
</organism>
<keyword evidence="1" id="KW-0805">Transcription regulation</keyword>
<dbReference type="InterPro" id="IPR000524">
    <property type="entry name" value="Tscrpt_reg_HTH_GntR"/>
</dbReference>
<dbReference type="SUPFAM" id="SSF46785">
    <property type="entry name" value="Winged helix' DNA-binding domain"/>
    <property type="match status" value="1"/>
</dbReference>
<dbReference type="PANTHER" id="PTHR30146">
    <property type="entry name" value="LACI-RELATED TRANSCRIPTIONAL REPRESSOR"/>
    <property type="match status" value="1"/>
</dbReference>
<dbReference type="GO" id="GO:0003700">
    <property type="term" value="F:DNA-binding transcription factor activity"/>
    <property type="evidence" value="ECO:0007669"/>
    <property type="project" value="InterPro"/>
</dbReference>
<dbReference type="Gene3D" id="3.40.50.2300">
    <property type="match status" value="2"/>
</dbReference>
<sequence length="395" mass="43725">MVEKQQSPSAGNKPLNVRIAENVKALIEELGLRPHEPVPSEGELAKLFGVSKMTTKLALERLASEGIVYRMPRRGTFLSPYQDESLPLEEATKPVAAAEPNVGSAAKQTASARADMIAIVVPNLDDYVSQIVVSVEAEARASGKGLQLVVAGAREDECLAELAKSGVEGIIFYPRDPKTCSDQVLRLKLQAYPIVIIDRIFRDIQIDSVYHDHYTGTYNLVEYLLNKGHRNIGYISSPIDGITSREERYHGYIQAMLYNGLSVNQSYIMLDFNREHEMRFLERNEQHAAYLKLNPEITAVVCANDYFAASLIHTALLDGIAVPKDLSVVGFTDLALSALLSVPLTTARQPTDQLGMRAVRLLLKRIHYGTAQPISEQIPIDIVERESVQDLTLGR</sequence>
<dbReference type="PROSITE" id="PS50949">
    <property type="entry name" value="HTH_GNTR"/>
    <property type="match status" value="1"/>
</dbReference>
<evidence type="ECO:0000256" key="2">
    <source>
        <dbReference type="ARBA" id="ARBA00023125"/>
    </source>
</evidence>
<evidence type="ECO:0000313" key="5">
    <source>
        <dbReference type="EMBL" id="GGG87221.1"/>
    </source>
</evidence>
<name>A0A917MA42_9BACL</name>
<dbReference type="Pfam" id="PF13377">
    <property type="entry name" value="Peripla_BP_3"/>
    <property type="match status" value="1"/>
</dbReference>
<reference evidence="5 6" key="1">
    <citation type="journal article" date="2014" name="Int. J. Syst. Evol. Microbiol.">
        <title>Complete genome sequence of Corynebacterium casei LMG S-19264T (=DSM 44701T), isolated from a smear-ripened cheese.</title>
        <authorList>
            <consortium name="US DOE Joint Genome Institute (JGI-PGF)"/>
            <person name="Walter F."/>
            <person name="Albersmeier A."/>
            <person name="Kalinowski J."/>
            <person name="Ruckert C."/>
        </authorList>
    </citation>
    <scope>NUCLEOTIDE SEQUENCE [LARGE SCALE GENOMIC DNA]</scope>
    <source>
        <strain evidence="5 6">CGMCC 1.15286</strain>
    </source>
</reference>
<evidence type="ECO:0000256" key="3">
    <source>
        <dbReference type="ARBA" id="ARBA00023163"/>
    </source>
</evidence>
<comment type="caution">
    <text evidence="5">The sequence shown here is derived from an EMBL/GenBank/DDBJ whole genome shotgun (WGS) entry which is preliminary data.</text>
</comment>
<dbReference type="SUPFAM" id="SSF53822">
    <property type="entry name" value="Periplasmic binding protein-like I"/>
    <property type="match status" value="1"/>
</dbReference>
<protein>
    <submittedName>
        <fullName evidence="5">DNA-binding transcriptional regulator CytR</fullName>
    </submittedName>
</protein>
<feature type="domain" description="HTH gntR-type" evidence="4">
    <location>
        <begin position="13"/>
        <end position="81"/>
    </location>
</feature>
<dbReference type="PRINTS" id="PR00035">
    <property type="entry name" value="HTHGNTR"/>
</dbReference>
<dbReference type="CDD" id="cd06267">
    <property type="entry name" value="PBP1_LacI_sugar_binding-like"/>
    <property type="match status" value="1"/>
</dbReference>
<dbReference type="InterPro" id="IPR028082">
    <property type="entry name" value="Peripla_BP_I"/>
</dbReference>
<dbReference type="Proteomes" id="UP000600247">
    <property type="component" value="Unassembled WGS sequence"/>
</dbReference>
<evidence type="ECO:0000313" key="6">
    <source>
        <dbReference type="Proteomes" id="UP000600247"/>
    </source>
</evidence>
<evidence type="ECO:0000259" key="4">
    <source>
        <dbReference type="PROSITE" id="PS50949"/>
    </source>
</evidence>
<evidence type="ECO:0000256" key="1">
    <source>
        <dbReference type="ARBA" id="ARBA00023015"/>
    </source>
</evidence>
<dbReference type="InterPro" id="IPR036390">
    <property type="entry name" value="WH_DNA-bd_sf"/>
</dbReference>
<dbReference type="CDD" id="cd07377">
    <property type="entry name" value="WHTH_GntR"/>
    <property type="match status" value="1"/>
</dbReference>
<dbReference type="PANTHER" id="PTHR30146:SF109">
    <property type="entry name" value="HTH-TYPE TRANSCRIPTIONAL REGULATOR GALS"/>
    <property type="match status" value="1"/>
</dbReference>
<keyword evidence="6" id="KW-1185">Reference proteome</keyword>
<gene>
    <name evidence="5" type="primary">cytR</name>
    <name evidence="5" type="ORF">GCM10010918_51920</name>
</gene>
<dbReference type="RefSeq" id="WP_188892596.1">
    <property type="nucleotide sequence ID" value="NZ_BMHY01000017.1"/>
</dbReference>
<dbReference type="GO" id="GO:0000976">
    <property type="term" value="F:transcription cis-regulatory region binding"/>
    <property type="evidence" value="ECO:0007669"/>
    <property type="project" value="TreeGrafter"/>
</dbReference>
<dbReference type="Gene3D" id="1.10.10.10">
    <property type="entry name" value="Winged helix-like DNA-binding domain superfamily/Winged helix DNA-binding domain"/>
    <property type="match status" value="1"/>
</dbReference>
<dbReference type="EMBL" id="BMHY01000017">
    <property type="protein sequence ID" value="GGG87221.1"/>
    <property type="molecule type" value="Genomic_DNA"/>
</dbReference>
<dbReference type="Pfam" id="PF00392">
    <property type="entry name" value="GntR"/>
    <property type="match status" value="1"/>
</dbReference>
<keyword evidence="3" id="KW-0804">Transcription</keyword>
<proteinExistence type="predicted"/>
<dbReference type="AlphaFoldDB" id="A0A917MA42"/>
<keyword evidence="2 5" id="KW-0238">DNA-binding</keyword>
<dbReference type="InterPro" id="IPR036388">
    <property type="entry name" value="WH-like_DNA-bd_sf"/>
</dbReference>